<dbReference type="InterPro" id="IPR013563">
    <property type="entry name" value="Oligopep_ABC_C"/>
</dbReference>
<dbReference type="InterPro" id="IPR027417">
    <property type="entry name" value="P-loop_NTPase"/>
</dbReference>
<protein>
    <submittedName>
        <fullName evidence="7">Peptide/nickel transport system ATP-binding protein</fullName>
    </submittedName>
</protein>
<accession>A0A285I9W0</accession>
<evidence type="ECO:0000313" key="8">
    <source>
        <dbReference type="Proteomes" id="UP000219573"/>
    </source>
</evidence>
<comment type="similarity">
    <text evidence="1">Belongs to the ABC transporter superfamily.</text>
</comment>
<dbReference type="NCBIfam" id="NF008453">
    <property type="entry name" value="PRK11308.1"/>
    <property type="match status" value="1"/>
</dbReference>
<keyword evidence="8" id="KW-1185">Reference proteome</keyword>
<dbReference type="SMART" id="SM00382">
    <property type="entry name" value="AAA"/>
    <property type="match status" value="1"/>
</dbReference>
<keyword evidence="2" id="KW-0813">Transport</keyword>
<dbReference type="PANTHER" id="PTHR43776">
    <property type="entry name" value="TRANSPORT ATP-BINDING PROTEIN"/>
    <property type="match status" value="1"/>
</dbReference>
<dbReference type="RefSeq" id="WP_097019317.1">
    <property type="nucleotide sequence ID" value="NZ_OBDZ01000035.1"/>
</dbReference>
<evidence type="ECO:0000313" key="7">
    <source>
        <dbReference type="EMBL" id="SNY44774.1"/>
    </source>
</evidence>
<keyword evidence="3" id="KW-0547">Nucleotide-binding</keyword>
<dbReference type="PROSITE" id="PS50893">
    <property type="entry name" value="ABC_TRANSPORTER_2"/>
    <property type="match status" value="1"/>
</dbReference>
<dbReference type="GO" id="GO:0055085">
    <property type="term" value="P:transmembrane transport"/>
    <property type="evidence" value="ECO:0007669"/>
    <property type="project" value="UniProtKB-ARBA"/>
</dbReference>
<dbReference type="PROSITE" id="PS00211">
    <property type="entry name" value="ABC_TRANSPORTER_1"/>
    <property type="match status" value="1"/>
</dbReference>
<dbReference type="GO" id="GO:0015833">
    <property type="term" value="P:peptide transport"/>
    <property type="evidence" value="ECO:0007669"/>
    <property type="project" value="InterPro"/>
</dbReference>
<name>A0A285I9W0_9FIRM</name>
<dbReference type="Pfam" id="PF08352">
    <property type="entry name" value="oligo_HPY"/>
    <property type="match status" value="1"/>
</dbReference>
<dbReference type="PANTHER" id="PTHR43776:SF7">
    <property type="entry name" value="D,D-DIPEPTIDE TRANSPORT ATP-BINDING PROTEIN DDPF-RELATED"/>
    <property type="match status" value="1"/>
</dbReference>
<gene>
    <name evidence="7" type="ORF">SAMN06265827_13514</name>
</gene>
<evidence type="ECO:0000256" key="5">
    <source>
        <dbReference type="SAM" id="MobiDB-lite"/>
    </source>
</evidence>
<dbReference type="NCBIfam" id="TIGR01727">
    <property type="entry name" value="oligo_HPY"/>
    <property type="match status" value="1"/>
</dbReference>
<evidence type="ECO:0000256" key="1">
    <source>
        <dbReference type="ARBA" id="ARBA00005417"/>
    </source>
</evidence>
<dbReference type="Pfam" id="PF00005">
    <property type="entry name" value="ABC_tran"/>
    <property type="match status" value="1"/>
</dbReference>
<evidence type="ECO:0000259" key="6">
    <source>
        <dbReference type="PROSITE" id="PS50893"/>
    </source>
</evidence>
<evidence type="ECO:0000256" key="2">
    <source>
        <dbReference type="ARBA" id="ARBA00022448"/>
    </source>
</evidence>
<dbReference type="SUPFAM" id="SSF52540">
    <property type="entry name" value="P-loop containing nucleoside triphosphate hydrolases"/>
    <property type="match status" value="1"/>
</dbReference>
<reference evidence="8" key="1">
    <citation type="submission" date="2017-09" db="EMBL/GenBank/DDBJ databases">
        <authorList>
            <person name="Varghese N."/>
            <person name="Submissions S."/>
        </authorList>
    </citation>
    <scope>NUCLEOTIDE SEQUENCE [LARGE SCALE GENOMIC DNA]</scope>
    <source>
        <strain evidence="8">MSL47</strain>
    </source>
</reference>
<feature type="domain" description="ABC transporter" evidence="6">
    <location>
        <begin position="8"/>
        <end position="263"/>
    </location>
</feature>
<organism evidence="7 8">
    <name type="scientific">Orenia metallireducens</name>
    <dbReference type="NCBI Taxonomy" id="1413210"/>
    <lineage>
        <taxon>Bacteria</taxon>
        <taxon>Bacillati</taxon>
        <taxon>Bacillota</taxon>
        <taxon>Clostridia</taxon>
        <taxon>Halanaerobiales</taxon>
        <taxon>Halobacteroidaceae</taxon>
        <taxon>Orenia</taxon>
    </lineage>
</organism>
<dbReference type="InterPro" id="IPR003593">
    <property type="entry name" value="AAA+_ATPase"/>
</dbReference>
<evidence type="ECO:0000256" key="4">
    <source>
        <dbReference type="ARBA" id="ARBA00022840"/>
    </source>
</evidence>
<proteinExistence type="inferred from homology"/>
<dbReference type="CDD" id="cd03257">
    <property type="entry name" value="ABC_NikE_OppD_transporters"/>
    <property type="match status" value="1"/>
</dbReference>
<dbReference type="FunFam" id="3.40.50.300:FF:000016">
    <property type="entry name" value="Oligopeptide ABC transporter ATP-binding component"/>
    <property type="match status" value="1"/>
</dbReference>
<dbReference type="OrthoDB" id="9806285at2"/>
<keyword evidence="4 7" id="KW-0067">ATP-binding</keyword>
<dbReference type="EMBL" id="OBDZ01000035">
    <property type="protein sequence ID" value="SNY44774.1"/>
    <property type="molecule type" value="Genomic_DNA"/>
</dbReference>
<dbReference type="GO" id="GO:0005524">
    <property type="term" value="F:ATP binding"/>
    <property type="evidence" value="ECO:0007669"/>
    <property type="project" value="UniProtKB-KW"/>
</dbReference>
<dbReference type="Proteomes" id="UP000219573">
    <property type="component" value="Unassembled WGS sequence"/>
</dbReference>
<dbReference type="AlphaFoldDB" id="A0A285I9W0"/>
<dbReference type="Gene3D" id="3.40.50.300">
    <property type="entry name" value="P-loop containing nucleotide triphosphate hydrolases"/>
    <property type="match status" value="1"/>
</dbReference>
<feature type="region of interest" description="Disordered" evidence="5">
    <location>
        <begin position="262"/>
        <end position="292"/>
    </location>
</feature>
<dbReference type="GO" id="GO:0016887">
    <property type="term" value="F:ATP hydrolysis activity"/>
    <property type="evidence" value="ECO:0007669"/>
    <property type="project" value="InterPro"/>
</dbReference>
<sequence>MKNNDIILEVENLKKYFPIKKGLLKKVVGNVKAVDGVSFSVKRGETIGIVGESGCGKSTTGACLLKLTTPTAGSVKYYKADGEVIDILTADDATLNELRRDIQMIFQDPSSSLNPRMSVRDIVAEPLRVQKIGTKAERTERVRQLLRRVGLSDYQMNRYPHEFSGGQKQRIGIARALALNPKIIVCDEPVSALDVSVQAQVLNLLSDLQKELGLTYLFIAHNLGVVEHISDRVIVMYLGKIVEIAKSDDLYQKPLHPYTEALLGSIPEGDPRSKKKRVRLEGSVPDPSNPPKGCNLAPRCPYAYDICRNEEPPLRKMDEDSEHYVACHFAKELRLYGYDDLIKKMEDDDKVDDNKKDEDNK</sequence>
<dbReference type="InterPro" id="IPR017871">
    <property type="entry name" value="ABC_transporter-like_CS"/>
</dbReference>
<dbReference type="InterPro" id="IPR050319">
    <property type="entry name" value="ABC_transp_ATP-bind"/>
</dbReference>
<dbReference type="InterPro" id="IPR003439">
    <property type="entry name" value="ABC_transporter-like_ATP-bd"/>
</dbReference>
<evidence type="ECO:0000256" key="3">
    <source>
        <dbReference type="ARBA" id="ARBA00022741"/>
    </source>
</evidence>